<reference evidence="2" key="1">
    <citation type="submission" date="2023-07" db="EMBL/GenBank/DDBJ databases">
        <title>draft genome sequence of fig (Ficus carica).</title>
        <authorList>
            <person name="Takahashi T."/>
            <person name="Nishimura K."/>
        </authorList>
    </citation>
    <scope>NUCLEOTIDE SEQUENCE</scope>
</reference>
<gene>
    <name evidence="2" type="ORF">TIFTF001_024449</name>
</gene>
<evidence type="ECO:0000256" key="1">
    <source>
        <dbReference type="SAM" id="MobiDB-lite"/>
    </source>
</evidence>
<organism evidence="2 3">
    <name type="scientific">Ficus carica</name>
    <name type="common">Common fig</name>
    <dbReference type="NCBI Taxonomy" id="3494"/>
    <lineage>
        <taxon>Eukaryota</taxon>
        <taxon>Viridiplantae</taxon>
        <taxon>Streptophyta</taxon>
        <taxon>Embryophyta</taxon>
        <taxon>Tracheophyta</taxon>
        <taxon>Spermatophyta</taxon>
        <taxon>Magnoliopsida</taxon>
        <taxon>eudicotyledons</taxon>
        <taxon>Gunneridae</taxon>
        <taxon>Pentapetalae</taxon>
        <taxon>rosids</taxon>
        <taxon>fabids</taxon>
        <taxon>Rosales</taxon>
        <taxon>Moraceae</taxon>
        <taxon>Ficeae</taxon>
        <taxon>Ficus</taxon>
    </lineage>
</organism>
<dbReference type="Proteomes" id="UP001187192">
    <property type="component" value="Unassembled WGS sequence"/>
</dbReference>
<feature type="region of interest" description="Disordered" evidence="1">
    <location>
        <begin position="69"/>
        <end position="111"/>
    </location>
</feature>
<dbReference type="AlphaFoldDB" id="A0AA88DDB0"/>
<comment type="caution">
    <text evidence="2">The sequence shown here is derived from an EMBL/GenBank/DDBJ whole genome shotgun (WGS) entry which is preliminary data.</text>
</comment>
<dbReference type="EMBL" id="BTGU01000056">
    <property type="protein sequence ID" value="GMN55328.1"/>
    <property type="molecule type" value="Genomic_DNA"/>
</dbReference>
<accession>A0AA88DDB0</accession>
<protein>
    <submittedName>
        <fullName evidence="2">Uncharacterized protein</fullName>
    </submittedName>
</protein>
<name>A0AA88DDB0_FICCA</name>
<evidence type="ECO:0000313" key="3">
    <source>
        <dbReference type="Proteomes" id="UP001187192"/>
    </source>
</evidence>
<evidence type="ECO:0000313" key="2">
    <source>
        <dbReference type="EMBL" id="GMN55328.1"/>
    </source>
</evidence>
<proteinExistence type="predicted"/>
<sequence>MSDFVVVLPKPTGWQSESHCSPEVAVMEEKKPRPALGSPLLSLTTRILHRFVALGVVLIEQFSTTIGRRPDPWPSRAGNHISDTTPLHHKPIPLSSRTVGQRKEKKNSLRQDSISPLRAWIDRSVKEQNLASTMPKVDNIKPKEDIGRYSEGHRHKCSGELDIAEMAQDVLVWPSMARERRSAWRGHIGHRRCRGRPRGQRQSSLEMATEMPYQKGEIGITIMTPWFDPKFNTEASRNASSRALDFLIGW</sequence>
<keyword evidence="3" id="KW-1185">Reference proteome</keyword>